<dbReference type="InterPro" id="IPR008271">
    <property type="entry name" value="Ser/Thr_kinase_AS"/>
</dbReference>
<dbReference type="Gene3D" id="1.10.510.10">
    <property type="entry name" value="Transferase(Phosphotransferase) domain 1"/>
    <property type="match status" value="2"/>
</dbReference>
<evidence type="ECO:0000256" key="1">
    <source>
        <dbReference type="ARBA" id="ARBA00022527"/>
    </source>
</evidence>
<feature type="domain" description="C2" evidence="6">
    <location>
        <begin position="1"/>
        <end position="106"/>
    </location>
</feature>
<feature type="domain" description="Protein kinase" evidence="7">
    <location>
        <begin position="227"/>
        <end position="491"/>
    </location>
</feature>
<keyword evidence="9" id="KW-1185">Reference proteome</keyword>
<evidence type="ECO:0000256" key="2">
    <source>
        <dbReference type="ARBA" id="ARBA00022741"/>
    </source>
</evidence>
<dbReference type="PROSITE" id="PS00107">
    <property type="entry name" value="PROTEIN_KINASE_ATP"/>
    <property type="match status" value="1"/>
</dbReference>
<accession>T0QVP7</accession>
<organism evidence="8 9">
    <name type="scientific">Saprolegnia diclina (strain VS20)</name>
    <dbReference type="NCBI Taxonomy" id="1156394"/>
    <lineage>
        <taxon>Eukaryota</taxon>
        <taxon>Sar</taxon>
        <taxon>Stramenopiles</taxon>
        <taxon>Oomycota</taxon>
        <taxon>Saprolegniomycetes</taxon>
        <taxon>Saprolegniales</taxon>
        <taxon>Saprolegniaceae</taxon>
        <taxon>Saprolegnia</taxon>
    </lineage>
</organism>
<dbReference type="SMART" id="SM00220">
    <property type="entry name" value="S_TKc"/>
    <property type="match status" value="2"/>
</dbReference>
<evidence type="ECO:0000256" key="3">
    <source>
        <dbReference type="ARBA" id="ARBA00022840"/>
    </source>
</evidence>
<keyword evidence="8" id="KW-0808">Transferase</keyword>
<evidence type="ECO:0000256" key="4">
    <source>
        <dbReference type="PROSITE-ProRule" id="PRU10141"/>
    </source>
</evidence>
<feature type="compositionally biased region" description="Basic and acidic residues" evidence="5">
    <location>
        <begin position="135"/>
        <end position="177"/>
    </location>
</feature>
<dbReference type="InterPro" id="IPR017441">
    <property type="entry name" value="Protein_kinase_ATP_BS"/>
</dbReference>
<feature type="binding site" evidence="4">
    <location>
        <position position="254"/>
    </location>
    <ligand>
        <name>ATP</name>
        <dbReference type="ChEBI" id="CHEBI:30616"/>
    </ligand>
</feature>
<evidence type="ECO:0000256" key="5">
    <source>
        <dbReference type="SAM" id="MobiDB-lite"/>
    </source>
</evidence>
<dbReference type="InterPro" id="IPR001245">
    <property type="entry name" value="Ser-Thr/Tyr_kinase_cat_dom"/>
</dbReference>
<keyword evidence="2 4" id="KW-0547">Nucleotide-binding</keyword>
<dbReference type="InterPro" id="IPR000008">
    <property type="entry name" value="C2_dom"/>
</dbReference>
<dbReference type="eggNOG" id="KOG0192">
    <property type="taxonomic scope" value="Eukaryota"/>
</dbReference>
<reference evidence="8 9" key="1">
    <citation type="submission" date="2012-04" db="EMBL/GenBank/DDBJ databases">
        <title>The Genome Sequence of Saprolegnia declina VS20.</title>
        <authorList>
            <consortium name="The Broad Institute Genome Sequencing Platform"/>
            <person name="Russ C."/>
            <person name="Nusbaum C."/>
            <person name="Tyler B."/>
            <person name="van West P."/>
            <person name="Dieguez-Uribeondo J."/>
            <person name="de Bruijn I."/>
            <person name="Tripathy S."/>
            <person name="Jiang R."/>
            <person name="Young S.K."/>
            <person name="Zeng Q."/>
            <person name="Gargeya S."/>
            <person name="Fitzgerald M."/>
            <person name="Haas B."/>
            <person name="Abouelleil A."/>
            <person name="Alvarado L."/>
            <person name="Arachchi H.M."/>
            <person name="Berlin A."/>
            <person name="Chapman S.B."/>
            <person name="Goldberg J."/>
            <person name="Griggs A."/>
            <person name="Gujja S."/>
            <person name="Hansen M."/>
            <person name="Howarth C."/>
            <person name="Imamovic A."/>
            <person name="Larimer J."/>
            <person name="McCowen C."/>
            <person name="Montmayeur A."/>
            <person name="Murphy C."/>
            <person name="Neiman D."/>
            <person name="Pearson M."/>
            <person name="Priest M."/>
            <person name="Roberts A."/>
            <person name="Saif S."/>
            <person name="Shea T."/>
            <person name="Sisk P."/>
            <person name="Sykes S."/>
            <person name="Wortman J."/>
            <person name="Nusbaum C."/>
            <person name="Birren B."/>
        </authorList>
    </citation>
    <scope>NUCLEOTIDE SEQUENCE [LARGE SCALE GENOMIC DNA]</scope>
    <source>
        <strain evidence="8 9">VS20</strain>
    </source>
</reference>
<dbReference type="PROSITE" id="PS00108">
    <property type="entry name" value="PROTEIN_KINASE_ST"/>
    <property type="match status" value="1"/>
</dbReference>
<keyword evidence="8" id="KW-0418">Kinase</keyword>
<dbReference type="GeneID" id="19940770"/>
<dbReference type="InterPro" id="IPR011009">
    <property type="entry name" value="Kinase-like_dom_sf"/>
</dbReference>
<dbReference type="SUPFAM" id="SSF56112">
    <property type="entry name" value="Protein kinase-like (PK-like)"/>
    <property type="match status" value="2"/>
</dbReference>
<keyword evidence="3 4" id="KW-0067">ATP-binding</keyword>
<dbReference type="PANTHER" id="PTHR44329">
    <property type="entry name" value="SERINE/THREONINE-PROTEIN KINASE TNNI3K-RELATED"/>
    <property type="match status" value="1"/>
</dbReference>
<dbReference type="InParanoid" id="T0QVP7"/>
<dbReference type="VEuPathDB" id="FungiDB:SDRG_00043"/>
<sequence>MDLVVKVPQAHDLRSSKFFGNVKRPYALVRYAHDSAQTDVDPAGREAPRWKFRHRFAKINVAACPYLQVDVYDLDTHDGPGAAIGTCEVPVPTSPSCFQQWFKLSLHDKITGYIYIVLEVVARRRRDGSSQRSIDSAERRSTASVERRASDERRATASSERRSTASLERRPERRRDSVVSTASSSGSSGSAKKKTALLSSSSSLSASFLQRTASLPETIPRIDPANLRMRSALGRGAYGSVALCIYKKRPVAVKTFHVTSGNVNGDDHESFAKEVGVMYRLSSFYTVQLLGISHNEHDQPQIVMEYMSGGNLHEHLKLLGATDDTDHDVTSLLFIALSVAKGLVYLHNQSIIHRDLKPANVLLSDDKVSVKLGDFGISRQYDVESMTNGIGTTPWMAPEVISSGNYTVQADIYSFGILLTELDTLKAPYAGEKCSPFVLQGRVLNGYRPALRPTAPAWYKRLVASCVATDPNNRPTAAEIVEILTDQMPTSRRLVLPSVTLPQIPPSEVAPVGVVGGNAFSSVARGIYGDRMVAIKTFLTLHPSRVEAAANRMARLGSEHTVELLGLAGSTLVMECMLNGNLRQFLAQKARQAWPAQDLRNVLYVAVALAKGLAFLHANDQVHGSLVPTNVLFDAKGVVKLSDFGYDRDDDDVTVSGASTMAYLAPEVLLGQPPSFPADVFALGVLFTQLETLQEPYADNHSALTKKVAQVSAGLLRPTLSPSCPAWFRDLSLLCMAQDPTRRPTAADVVQLLSDNMQ</sequence>
<name>T0QVP7_SAPDV</name>
<dbReference type="InterPro" id="IPR035892">
    <property type="entry name" value="C2_domain_sf"/>
</dbReference>
<dbReference type="InterPro" id="IPR000719">
    <property type="entry name" value="Prot_kinase_dom"/>
</dbReference>
<dbReference type="OMA" id="ISHNEHD"/>
<feature type="domain" description="Protein kinase" evidence="7">
    <location>
        <begin position="509"/>
        <end position="758"/>
    </location>
</feature>
<dbReference type="PROSITE" id="PS50011">
    <property type="entry name" value="PROTEIN_KINASE_DOM"/>
    <property type="match status" value="2"/>
</dbReference>
<evidence type="ECO:0000313" key="8">
    <source>
        <dbReference type="EMBL" id="EQC42304.1"/>
    </source>
</evidence>
<dbReference type="Gene3D" id="2.60.40.150">
    <property type="entry name" value="C2 domain"/>
    <property type="match status" value="1"/>
</dbReference>
<dbReference type="GO" id="GO:0005524">
    <property type="term" value="F:ATP binding"/>
    <property type="evidence" value="ECO:0007669"/>
    <property type="project" value="UniProtKB-UniRule"/>
</dbReference>
<gene>
    <name evidence="8" type="ORF">SDRG_00043</name>
</gene>
<feature type="compositionally biased region" description="Low complexity" evidence="5">
    <location>
        <begin position="178"/>
        <end position="194"/>
    </location>
</feature>
<dbReference type="PRINTS" id="PR00109">
    <property type="entry name" value="TYRKINASE"/>
</dbReference>
<dbReference type="InterPro" id="IPR051681">
    <property type="entry name" value="Ser/Thr_Kinases-Pseudokinases"/>
</dbReference>
<dbReference type="Gene3D" id="3.30.200.20">
    <property type="entry name" value="Phosphorylase Kinase, domain 1"/>
    <property type="match status" value="1"/>
</dbReference>
<evidence type="ECO:0000313" key="9">
    <source>
        <dbReference type="Proteomes" id="UP000030762"/>
    </source>
</evidence>
<keyword evidence="1" id="KW-0723">Serine/threonine-protein kinase</keyword>
<proteinExistence type="predicted"/>
<dbReference type="STRING" id="1156394.T0QVP7"/>
<evidence type="ECO:0000259" key="6">
    <source>
        <dbReference type="PROSITE" id="PS50004"/>
    </source>
</evidence>
<feature type="region of interest" description="Disordered" evidence="5">
    <location>
        <begin position="127"/>
        <end position="194"/>
    </location>
</feature>
<protein>
    <submittedName>
        <fullName evidence="8">TKL protein kinase</fullName>
    </submittedName>
</protein>
<dbReference type="PROSITE" id="PS50004">
    <property type="entry name" value="C2"/>
    <property type="match status" value="1"/>
</dbReference>
<dbReference type="EMBL" id="JH767132">
    <property type="protein sequence ID" value="EQC42304.1"/>
    <property type="molecule type" value="Genomic_DNA"/>
</dbReference>
<dbReference type="GO" id="GO:0004674">
    <property type="term" value="F:protein serine/threonine kinase activity"/>
    <property type="evidence" value="ECO:0007669"/>
    <property type="project" value="UniProtKB-KW"/>
</dbReference>
<dbReference type="RefSeq" id="XP_008603727.1">
    <property type="nucleotide sequence ID" value="XM_008605505.1"/>
</dbReference>
<dbReference type="OrthoDB" id="4062651at2759"/>
<evidence type="ECO:0000259" key="7">
    <source>
        <dbReference type="PROSITE" id="PS50011"/>
    </source>
</evidence>
<dbReference type="Proteomes" id="UP000030762">
    <property type="component" value="Unassembled WGS sequence"/>
</dbReference>
<dbReference type="SUPFAM" id="SSF49562">
    <property type="entry name" value="C2 domain (Calcium/lipid-binding domain, CaLB)"/>
    <property type="match status" value="1"/>
</dbReference>
<dbReference type="AlphaFoldDB" id="T0QVP7"/>
<dbReference type="Pfam" id="PF07714">
    <property type="entry name" value="PK_Tyr_Ser-Thr"/>
    <property type="match status" value="2"/>
</dbReference>